<gene>
    <name evidence="7" type="ORF">AB4566_17515</name>
</gene>
<comment type="caution">
    <text evidence="7">The sequence shown here is derived from an EMBL/GenBank/DDBJ whole genome shotgun (WGS) entry which is preliminary data.</text>
</comment>
<feature type="transmembrane region" description="Helical" evidence="5">
    <location>
        <begin position="33"/>
        <end position="51"/>
    </location>
</feature>
<feature type="transmembrane region" description="Helical" evidence="5">
    <location>
        <begin position="119"/>
        <end position="141"/>
    </location>
</feature>
<proteinExistence type="predicted"/>
<keyword evidence="3 5" id="KW-1133">Transmembrane helix</keyword>
<feature type="transmembrane region" description="Helical" evidence="5">
    <location>
        <begin position="89"/>
        <end position="107"/>
    </location>
</feature>
<sequence length="225" mass="25407">MNPSSNPLVMLLDIFRSPTSCFLALHQRGAWGWQPYIVLILSPFLFWGAYFSNVDFTWLSAELSQQLNPEQLELLDSNTLLASEIISDVFGRTLAVLMLAFWFNLAAKPSVHQHGYWKWFAVSSAVMFPAVLGDIASYASLILKHGNVMYYAADLNSLNGLIKLPLTNDWSQFASSLPLLLPWYIVLGYSAVLTWTEFERGQALVISALPWVGYYLIWAIYILVS</sequence>
<feature type="domain" description="Yip1" evidence="6">
    <location>
        <begin position="13"/>
        <end position="220"/>
    </location>
</feature>
<accession>A0ABV4NFF4</accession>
<feature type="transmembrane region" description="Helical" evidence="5">
    <location>
        <begin position="173"/>
        <end position="192"/>
    </location>
</feature>
<evidence type="ECO:0000256" key="5">
    <source>
        <dbReference type="SAM" id="Phobius"/>
    </source>
</evidence>
<evidence type="ECO:0000256" key="1">
    <source>
        <dbReference type="ARBA" id="ARBA00004141"/>
    </source>
</evidence>
<dbReference type="EMBL" id="JBFRUW010000063">
    <property type="protein sequence ID" value="MFA0570075.1"/>
    <property type="molecule type" value="Genomic_DNA"/>
</dbReference>
<keyword evidence="2 5" id="KW-0812">Transmembrane</keyword>
<dbReference type="Proteomes" id="UP001570417">
    <property type="component" value="Unassembled WGS sequence"/>
</dbReference>
<comment type="subcellular location">
    <subcellularLocation>
        <location evidence="1">Membrane</location>
        <topology evidence="1">Multi-pass membrane protein</topology>
    </subcellularLocation>
</comment>
<dbReference type="RefSeq" id="WP_137373576.1">
    <property type="nucleotide sequence ID" value="NZ_AP025490.1"/>
</dbReference>
<evidence type="ECO:0000313" key="8">
    <source>
        <dbReference type="Proteomes" id="UP001570417"/>
    </source>
</evidence>
<evidence type="ECO:0000256" key="2">
    <source>
        <dbReference type="ARBA" id="ARBA00022692"/>
    </source>
</evidence>
<keyword evidence="8" id="KW-1185">Reference proteome</keyword>
<feature type="transmembrane region" description="Helical" evidence="5">
    <location>
        <begin position="204"/>
        <end position="224"/>
    </location>
</feature>
<organism evidence="7 8">
    <name type="scientific">Vibrio gallaecicus</name>
    <dbReference type="NCBI Taxonomy" id="552386"/>
    <lineage>
        <taxon>Bacteria</taxon>
        <taxon>Pseudomonadati</taxon>
        <taxon>Pseudomonadota</taxon>
        <taxon>Gammaproteobacteria</taxon>
        <taxon>Vibrionales</taxon>
        <taxon>Vibrionaceae</taxon>
        <taxon>Vibrio</taxon>
    </lineage>
</organism>
<dbReference type="InterPro" id="IPR006977">
    <property type="entry name" value="Yip1_dom"/>
</dbReference>
<protein>
    <submittedName>
        <fullName evidence="7">YIP1 family protein</fullName>
    </submittedName>
</protein>
<evidence type="ECO:0000256" key="3">
    <source>
        <dbReference type="ARBA" id="ARBA00022989"/>
    </source>
</evidence>
<evidence type="ECO:0000256" key="4">
    <source>
        <dbReference type="ARBA" id="ARBA00023136"/>
    </source>
</evidence>
<name>A0ABV4NFF4_9VIBR</name>
<dbReference type="Pfam" id="PF04893">
    <property type="entry name" value="Yip1"/>
    <property type="match status" value="1"/>
</dbReference>
<keyword evidence="4 5" id="KW-0472">Membrane</keyword>
<evidence type="ECO:0000259" key="6">
    <source>
        <dbReference type="Pfam" id="PF04893"/>
    </source>
</evidence>
<evidence type="ECO:0000313" key="7">
    <source>
        <dbReference type="EMBL" id="MFA0570075.1"/>
    </source>
</evidence>
<reference evidence="7 8" key="1">
    <citation type="journal article" date="2024" name="ISME J.">
        <title>Tailless and filamentous prophages are predominant in marine Vibrio.</title>
        <authorList>
            <person name="Steensen K."/>
            <person name="Seneca J."/>
            <person name="Bartlau N."/>
            <person name="Yu X.A."/>
            <person name="Hussain F.A."/>
            <person name="Polz M.F."/>
        </authorList>
    </citation>
    <scope>NUCLEOTIDE SEQUENCE [LARGE SCALE GENOMIC DNA]</scope>
    <source>
        <strain evidence="7 8">10N.222.51.A1</strain>
    </source>
</reference>